<dbReference type="GO" id="GO:0003677">
    <property type="term" value="F:DNA binding"/>
    <property type="evidence" value="ECO:0007669"/>
    <property type="project" value="UniProtKB-KW"/>
</dbReference>
<evidence type="ECO:0000256" key="2">
    <source>
        <dbReference type="ARBA" id="ARBA00022705"/>
    </source>
</evidence>
<evidence type="ECO:0000256" key="1">
    <source>
        <dbReference type="ARBA" id="ARBA00004123"/>
    </source>
</evidence>
<keyword evidence="4" id="KW-0539">Nucleus</keyword>
<dbReference type="Pfam" id="PF09696">
    <property type="entry name" value="Ctf8"/>
    <property type="match status" value="1"/>
</dbReference>
<evidence type="ECO:0000256" key="7">
    <source>
        <dbReference type="SAM" id="MobiDB-lite"/>
    </source>
</evidence>
<comment type="subcellular location">
    <subcellularLocation>
        <location evidence="1">Nucleus</location>
    </subcellularLocation>
</comment>
<dbReference type="OrthoDB" id="121932at2759"/>
<dbReference type="OMA" id="YLYVGKH"/>
<dbReference type="AlphaFoldDB" id="S3CBF4"/>
<keyword evidence="9" id="KW-1185">Reference proteome</keyword>
<feature type="region of interest" description="Disordered" evidence="7">
    <location>
        <begin position="40"/>
        <end position="60"/>
    </location>
</feature>
<evidence type="ECO:0000256" key="6">
    <source>
        <dbReference type="ARBA" id="ARBA00038447"/>
    </source>
</evidence>
<keyword evidence="3" id="KW-0238">DNA-binding</keyword>
<gene>
    <name evidence="8" type="ORF">F503_07042</name>
</gene>
<evidence type="ECO:0000256" key="4">
    <source>
        <dbReference type="ARBA" id="ARBA00023242"/>
    </source>
</evidence>
<evidence type="ECO:0000313" key="8">
    <source>
        <dbReference type="EMBL" id="EPE09266.1"/>
    </source>
</evidence>
<dbReference type="EMBL" id="KE148147">
    <property type="protein sequence ID" value="EPE09266.1"/>
    <property type="molecule type" value="Genomic_DNA"/>
</dbReference>
<dbReference type="HOGENOM" id="CLU_090690_0_0_1"/>
<dbReference type="GO" id="GO:0031390">
    <property type="term" value="C:Ctf18 RFC-like complex"/>
    <property type="evidence" value="ECO:0007669"/>
    <property type="project" value="InterPro"/>
</dbReference>
<dbReference type="PANTHER" id="PTHR28605">
    <property type="entry name" value="CTF8, CHROMOSOME TRANSMISSION FIDELITY FACTOR 8 HOMOLOG (S. CEREVISIAE)"/>
    <property type="match status" value="1"/>
</dbReference>
<dbReference type="PANTHER" id="PTHR28605:SF1">
    <property type="entry name" value="CHROMOSOME TRANSMISSION FIDELITY FACTOR 8"/>
    <property type="match status" value="1"/>
</dbReference>
<reference evidence="8 9" key="1">
    <citation type="journal article" date="2013" name="BMC Genomics">
        <title>The genome and transcriptome of the pine saprophyte Ophiostoma piceae, and a comparison with the bark beetle-associated pine pathogen Grosmannia clavigera.</title>
        <authorList>
            <person name="Haridas S."/>
            <person name="Wang Y."/>
            <person name="Lim L."/>
            <person name="Massoumi Alamouti S."/>
            <person name="Jackman S."/>
            <person name="Docking R."/>
            <person name="Robertson G."/>
            <person name="Birol I."/>
            <person name="Bohlmann J."/>
            <person name="Breuil C."/>
        </authorList>
    </citation>
    <scope>NUCLEOTIDE SEQUENCE [LARGE SCALE GENOMIC DNA]</scope>
    <source>
        <strain evidence="8 9">UAMH 11346</strain>
    </source>
</reference>
<feature type="region of interest" description="Disordered" evidence="7">
    <location>
        <begin position="1"/>
        <end position="23"/>
    </location>
</feature>
<evidence type="ECO:0000256" key="5">
    <source>
        <dbReference type="ARBA" id="ARBA00023306"/>
    </source>
</evidence>
<dbReference type="InterPro" id="IPR018607">
    <property type="entry name" value="Ctf8"/>
</dbReference>
<name>S3CBF4_OPHP1</name>
<dbReference type="GO" id="GO:0006260">
    <property type="term" value="P:DNA replication"/>
    <property type="evidence" value="ECO:0007669"/>
    <property type="project" value="UniProtKB-KW"/>
</dbReference>
<protein>
    <submittedName>
        <fullName evidence="8">Sister chromatid cohesion protein</fullName>
    </submittedName>
</protein>
<comment type="similarity">
    <text evidence="6">Belongs to the CTF8 family.</text>
</comment>
<keyword evidence="2" id="KW-0235">DNA replication</keyword>
<keyword evidence="5" id="KW-0131">Cell cycle</keyword>
<dbReference type="STRING" id="1262450.S3CBF4"/>
<dbReference type="eggNOG" id="KOG4487">
    <property type="taxonomic scope" value="Eukaryota"/>
</dbReference>
<organism evidence="8 9">
    <name type="scientific">Ophiostoma piceae (strain UAMH 11346)</name>
    <name type="common">Sap stain fungus</name>
    <dbReference type="NCBI Taxonomy" id="1262450"/>
    <lineage>
        <taxon>Eukaryota</taxon>
        <taxon>Fungi</taxon>
        <taxon>Dikarya</taxon>
        <taxon>Ascomycota</taxon>
        <taxon>Pezizomycotina</taxon>
        <taxon>Sordariomycetes</taxon>
        <taxon>Sordariomycetidae</taxon>
        <taxon>Ophiostomatales</taxon>
        <taxon>Ophiostomataceae</taxon>
        <taxon>Ophiostoma</taxon>
    </lineage>
</organism>
<sequence length="151" mass="16536">MDTQTVTIHPKRDSSATSSTALPSLVQTPAGLALLELQGSFNLPQPEHDDDGNAIADPGQAPVHIGRIEFPDYDAAAKADPRADAAWMRRVQFYVGPNQRLTGEVKKLPRPLAVVRRKPDASEADLEVVEIIHYKLLFSNRPEPMTESGEV</sequence>
<evidence type="ECO:0000256" key="3">
    <source>
        <dbReference type="ARBA" id="ARBA00023125"/>
    </source>
</evidence>
<evidence type="ECO:0000313" key="9">
    <source>
        <dbReference type="Proteomes" id="UP000016923"/>
    </source>
</evidence>
<dbReference type="VEuPathDB" id="FungiDB:F503_07042"/>
<accession>S3CBF4</accession>
<dbReference type="Proteomes" id="UP000016923">
    <property type="component" value="Unassembled WGS sequence"/>
</dbReference>
<proteinExistence type="inferred from homology"/>
<dbReference type="GO" id="GO:0007064">
    <property type="term" value="P:mitotic sister chromatid cohesion"/>
    <property type="evidence" value="ECO:0007669"/>
    <property type="project" value="InterPro"/>
</dbReference>